<evidence type="ECO:0000256" key="1">
    <source>
        <dbReference type="SAM" id="MobiDB-lite"/>
    </source>
</evidence>
<keyword evidence="4" id="KW-1185">Reference proteome</keyword>
<feature type="region of interest" description="Disordered" evidence="1">
    <location>
        <begin position="585"/>
        <end position="615"/>
    </location>
</feature>
<dbReference type="GO" id="GO:0008023">
    <property type="term" value="C:transcription elongation factor complex"/>
    <property type="evidence" value="ECO:0007669"/>
    <property type="project" value="InterPro"/>
</dbReference>
<evidence type="ECO:0000313" key="4">
    <source>
        <dbReference type="Proteomes" id="UP000007151"/>
    </source>
</evidence>
<dbReference type="KEGG" id="dpl:KGM_204776"/>
<proteinExistence type="predicted"/>
<comment type="caution">
    <text evidence="3">The sequence shown here is derived from an EMBL/GenBank/DDBJ whole genome shotgun (WGS) entry which is preliminary data.</text>
</comment>
<dbReference type="GO" id="GO:0045945">
    <property type="term" value="P:positive regulation of transcription by RNA polymerase III"/>
    <property type="evidence" value="ECO:0007669"/>
    <property type="project" value="TreeGrafter"/>
</dbReference>
<dbReference type="AlphaFoldDB" id="A0A212F581"/>
<dbReference type="InterPro" id="IPR019535">
    <property type="entry name" value="ICE2_C"/>
</dbReference>
<dbReference type="STRING" id="278856.A0A212F581"/>
<dbReference type="Proteomes" id="UP000007151">
    <property type="component" value="Unassembled WGS sequence"/>
</dbReference>
<dbReference type="PANTHER" id="PTHR14633">
    <property type="entry name" value="LITTLE ELONGATION COMPLEX SUBUNIT 2"/>
    <property type="match status" value="1"/>
</dbReference>
<dbReference type="PANTHER" id="PTHR14633:SF3">
    <property type="entry name" value="LITTLE ELONGATION COMPLEX SUBUNIT 2"/>
    <property type="match status" value="1"/>
</dbReference>
<feature type="compositionally biased region" description="Acidic residues" evidence="1">
    <location>
        <begin position="594"/>
        <end position="611"/>
    </location>
</feature>
<dbReference type="EMBL" id="AGBW02010220">
    <property type="protein sequence ID" value="OWR48896.1"/>
    <property type="molecule type" value="Genomic_DNA"/>
</dbReference>
<accession>A0A212F581</accession>
<protein>
    <recommendedName>
        <fullName evidence="2">Little elongation complex subunit 2 C-terminal domain-containing protein</fullName>
    </recommendedName>
</protein>
<dbReference type="GO" id="GO:0042796">
    <property type="term" value="P:snRNA transcription by RNA polymerase III"/>
    <property type="evidence" value="ECO:0007669"/>
    <property type="project" value="TreeGrafter"/>
</dbReference>
<feature type="domain" description="Little elongation complex subunit 2 C-terminal" evidence="2">
    <location>
        <begin position="675"/>
        <end position="809"/>
    </location>
</feature>
<dbReference type="Pfam" id="PF10505">
    <property type="entry name" value="NARG2_C"/>
    <property type="match status" value="1"/>
</dbReference>
<evidence type="ECO:0000259" key="2">
    <source>
        <dbReference type="Pfam" id="PF10505"/>
    </source>
</evidence>
<dbReference type="GO" id="GO:0042795">
    <property type="term" value="P:snRNA transcription by RNA polymerase II"/>
    <property type="evidence" value="ECO:0007669"/>
    <property type="project" value="TreeGrafter"/>
</dbReference>
<sequence>MEHIRQFDWCYSQPDIYFVKEEDLAHSVTEKILRNKFHDPLISSDSEDENVKVDWDQVFSKTQSADKVHRIFVPCLTPLPQYLKKSALTEHQHYQCIKVLCSQNLHVLEQEFVPRPTKSDYKVFEELKSIYEQEQKEYREWAKSLWATTHCVRALKPKPILEAVYEALNKLKAHKMQCYPKTFSLAAQIPLDYKNDSFEMVLEEDLINVELSSLPIIDKIDLSKKFVVMKSHPVPEPCKKHICRFILPNEKTMSMLPLWSVESELAQYCLDRGAICVASEDALGCLVELDRPWDLALSVQRADKVHRIFVPCLTPLPQYLKKSALTEHQHYQCIKVLCSQNLHVLEQEFVPRPTKSDYKVFEELKSIYEQEQKEYREWAKSLWATTHCVRALKPKPILEAVYEALNKLKAHKMQCYPKTFSLAAQIPLDYKNDSFEMVLEEDLINVELSSLPIIDKIDLSKKFVVMKSHPVPEPCKKHICRFILPNEKTMSMLPLWSVESELAQYCLDRGAICVASEDALGCLVELDRPWDLALSVQRVTDPDGEPVNILILGEEFVANKESPLTRSYKAFKYLLEQELIPASEKLKQSAGNGDDSDENTDDIDLDGSSDDENNRLCIDDAQMDVTQDMEEGDSKAGDEMPSGRLDACDDNEFELNRCTCKGTMFETPPPRSFRKWRITDRTNNDSFSVIVHCEHRLRDKHSELIVEPTPEYQLELGAAALSQGRLRKLALAGRIRKNAGVLHVRVNAGTGEVATAEYLSMEQFVSRHGSCDVTGHVHSALTQLQGLRPGRYVLRHEPSHGCNALLLAAGDGAGLQARPERDADDALLLRTPPTISTDLLPYHKFRRILPCAFTPHERQVQRVPARALARHRTPPRALQVGYSQE</sequence>
<evidence type="ECO:0000313" key="3">
    <source>
        <dbReference type="EMBL" id="OWR48896.1"/>
    </source>
</evidence>
<dbReference type="InParanoid" id="A0A212F581"/>
<dbReference type="eggNOG" id="ENOG502T9X7">
    <property type="taxonomic scope" value="Eukaryota"/>
</dbReference>
<name>A0A212F581_DANPL</name>
<gene>
    <name evidence="3" type="ORF">KGM_204776</name>
</gene>
<reference evidence="3 4" key="1">
    <citation type="journal article" date="2011" name="Cell">
        <title>The monarch butterfly genome yields insights into long-distance migration.</title>
        <authorList>
            <person name="Zhan S."/>
            <person name="Merlin C."/>
            <person name="Boore J.L."/>
            <person name="Reppert S.M."/>
        </authorList>
    </citation>
    <scope>NUCLEOTIDE SEQUENCE [LARGE SCALE GENOMIC DNA]</scope>
    <source>
        <strain evidence="3">F-2</strain>
    </source>
</reference>
<organism evidence="3 4">
    <name type="scientific">Danaus plexippus plexippus</name>
    <dbReference type="NCBI Taxonomy" id="278856"/>
    <lineage>
        <taxon>Eukaryota</taxon>
        <taxon>Metazoa</taxon>
        <taxon>Ecdysozoa</taxon>
        <taxon>Arthropoda</taxon>
        <taxon>Hexapoda</taxon>
        <taxon>Insecta</taxon>
        <taxon>Pterygota</taxon>
        <taxon>Neoptera</taxon>
        <taxon>Endopterygota</taxon>
        <taxon>Lepidoptera</taxon>
        <taxon>Glossata</taxon>
        <taxon>Ditrysia</taxon>
        <taxon>Papilionoidea</taxon>
        <taxon>Nymphalidae</taxon>
        <taxon>Danainae</taxon>
        <taxon>Danaini</taxon>
        <taxon>Danaina</taxon>
        <taxon>Danaus</taxon>
        <taxon>Danaus</taxon>
    </lineage>
</organism>